<dbReference type="InterPro" id="IPR047324">
    <property type="entry name" value="LbH_gamma_CA-like"/>
</dbReference>
<evidence type="ECO:0000313" key="2">
    <source>
        <dbReference type="Proteomes" id="UP001163255"/>
    </source>
</evidence>
<proteinExistence type="predicted"/>
<name>A0ABY6GZX4_9GAMM</name>
<reference evidence="1" key="1">
    <citation type="submission" date="2022-10" db="EMBL/GenBank/DDBJ databases">
        <title>Completed Genome Sequence of two octocoral isolated bacterium, Endozoicomonas euniceicola EF212T and Endozoicomonas gorgoniicola PS125T.</title>
        <authorList>
            <person name="Chiou Y.-J."/>
            <person name="Chen Y.-H."/>
        </authorList>
    </citation>
    <scope>NUCLEOTIDE SEQUENCE</scope>
    <source>
        <strain evidence="1">EF212</strain>
    </source>
</reference>
<organism evidence="1 2">
    <name type="scientific">Endozoicomonas euniceicola</name>
    <dbReference type="NCBI Taxonomy" id="1234143"/>
    <lineage>
        <taxon>Bacteria</taxon>
        <taxon>Pseudomonadati</taxon>
        <taxon>Pseudomonadota</taxon>
        <taxon>Gammaproteobacteria</taxon>
        <taxon>Oceanospirillales</taxon>
        <taxon>Endozoicomonadaceae</taxon>
        <taxon>Endozoicomonas</taxon>
    </lineage>
</organism>
<dbReference type="PANTHER" id="PTHR13061">
    <property type="entry name" value="DYNACTIN SUBUNIT P25"/>
    <property type="match status" value="1"/>
</dbReference>
<evidence type="ECO:0000313" key="1">
    <source>
        <dbReference type="EMBL" id="UYM18342.1"/>
    </source>
</evidence>
<gene>
    <name evidence="1" type="ORF">NX720_10675</name>
</gene>
<dbReference type="Gene3D" id="2.160.10.10">
    <property type="entry name" value="Hexapeptide repeat proteins"/>
    <property type="match status" value="1"/>
</dbReference>
<dbReference type="Proteomes" id="UP001163255">
    <property type="component" value="Chromosome"/>
</dbReference>
<dbReference type="InterPro" id="IPR011004">
    <property type="entry name" value="Trimer_LpxA-like_sf"/>
</dbReference>
<dbReference type="EMBL" id="CP103300">
    <property type="protein sequence ID" value="UYM18342.1"/>
    <property type="molecule type" value="Genomic_DNA"/>
</dbReference>
<protein>
    <submittedName>
        <fullName evidence="1">Gamma carbonic anhydrase family protein</fullName>
    </submittedName>
</protein>
<dbReference type="InterPro" id="IPR001451">
    <property type="entry name" value="Hexapep"/>
</dbReference>
<dbReference type="RefSeq" id="WP_262601104.1">
    <property type="nucleotide sequence ID" value="NZ_CP103300.1"/>
</dbReference>
<dbReference type="Pfam" id="PF00132">
    <property type="entry name" value="Hexapep"/>
    <property type="match status" value="1"/>
</dbReference>
<accession>A0ABY6GZX4</accession>
<keyword evidence="2" id="KW-1185">Reference proteome</keyword>
<dbReference type="SUPFAM" id="SSF51161">
    <property type="entry name" value="Trimeric LpxA-like enzymes"/>
    <property type="match status" value="1"/>
</dbReference>
<sequence>MNPAIRTFRGKTPVTGKAVFIDPTAVVTGDVVIGKDSSIWPMAVVRGDMNSIRIGERTSIQDGSVLHITHASHYNPKGHALSIGSDVTVGHSVTLHGCTIHDRCLIGLGAIVMDGAVVEEEVVVAAGCLVPPGKRLQSGFLYKGNPAKMVRPLTGQEISFFTYSAGNYVKLKDEYIITEKNKK</sequence>
<dbReference type="InterPro" id="IPR050484">
    <property type="entry name" value="Transf_Hexapept/Carb_Anhydrase"/>
</dbReference>
<dbReference type="CDD" id="cd04645">
    <property type="entry name" value="LbH_gamma_CA_like"/>
    <property type="match status" value="1"/>
</dbReference>
<dbReference type="PANTHER" id="PTHR13061:SF56">
    <property type="entry name" value="PROTEIN YRDA"/>
    <property type="match status" value="1"/>
</dbReference>